<dbReference type="SUPFAM" id="SSF52151">
    <property type="entry name" value="FabD/lysophospholipase-like"/>
    <property type="match status" value="1"/>
</dbReference>
<dbReference type="InterPro" id="IPR013154">
    <property type="entry name" value="ADH-like_N"/>
</dbReference>
<evidence type="ECO:0000313" key="15">
    <source>
        <dbReference type="Proteomes" id="UP000583800"/>
    </source>
</evidence>
<comment type="caution">
    <text evidence="14">The sequence shown here is derived from an EMBL/GenBank/DDBJ whole genome shotgun (WGS) entry which is preliminary data.</text>
</comment>
<dbReference type="Gene3D" id="3.40.50.11460">
    <property type="match status" value="1"/>
</dbReference>
<dbReference type="PROSITE" id="PS52019">
    <property type="entry name" value="PKS_MFAS_DH"/>
    <property type="match status" value="1"/>
</dbReference>
<feature type="region of interest" description="N-terminal hotdog fold" evidence="9">
    <location>
        <begin position="956"/>
        <end position="1078"/>
    </location>
</feature>
<sequence length="2127" mass="219872">MENEAKLLEYLRRATADLREARGRLKKFGEPIAVIGMSCRFPGGADTPERLWRLLESGGDAVTGFPADRGWDVDGLYDPDPDTPGKSYTREGGFLHDAAWFDAAFFGISPREAVAMDPQQRLLLETSWEAFEDAGIDPARAKGSDTGVYAGVIYHDYGTRGSGREDVAGYLSNGSDGAVATGRVSYVMGLEGPAITVDTACSSSLVALHLGVQALRRGECSLALAGGATVMSTPATFVEFSRQRGLSPDGRCKAFSADADGTGWAEGAGMLLLERLSDARRNGHRVLAVIRGSAANQDGASSGLTAPNGPAQQKVIRQALADAGLSPADVDAVEAHGTGTVLGDPIEAQALLAVYGNARADRGPLRLGSIKSNLGHTQAAAGVAGVMKMILAMRHGVLPRTLHVTEPTPKVDWSSGGVVLATADEPWPGTPERPRRAGVSAFGVSGTNAHLILEEPPAPEPATGEEPPAPGRPSAGRIAGQGAVPAVGQDAGGAAGQDTTTEPVVVPVVVPWPLSGRTPGALTAQAAKLLDHLGSAPGLAPEEVARALAGGRTAFEQRAVVVGRDRADLLTGLRAVAEAAPAPGVVSGAAELDPRVAFVFPGQTSVVPGALAELLDTAPAFAARIEECEAALAPYVGWKLTDLLRGDPGAPVPDRMDVVQPASWAIMLALTELWRAYGVEPDAVVGHSQGEIAAACVAGALTLEDGAKVVALRSRIITRDLSGSGGMMAVSLPAAEAERRLEPWAGRLWVGAVNAPGAVVVTGEPGALDELQRRLRSDDVRTHRISPLDYASHCPHVEPLREPLLDALAGLAPREPRVSFCSAVTGEPLGARRLDASYWYTNLRSPVLFGEAVAALPGHGLFVEVTAHPVLTSAVQEVAESATVIGTLRRDEATLARFALSAAEAQVRGAAVDWGPLLGDGPAAALPTYAFQREHYWLEGDERPNLESAGLAAAEHPLLGAAVPVAGTDEVLFTGRLSQAAQPWLADHVVSGSPLLPGSAFVELALHAGGQVGHGCLEELTLQAPLTLPAGSAVRLQVAVGAPDESGTRPVAVHSRQDDVSPWTCHATGALTREDGPAAVELTAWPPPGASPVDLDGLYDRLADQGLEYGPRFRGLTAAWLLDGEAYAEVVLPGDAGASGFGLHPALLDAALHAEAVLDSGPPGLPFAWSGVRVHAREATRLRVRLAKSASGELTLGLADAAGRPVASVASLASRPMDTANLDHLYRVDWTPSPYRNPRTRRCTVTGAGAPAEALAAALAGAGVEVNGGAPEVEFLVLPTGRSAEESAQAALDAVRTGLAGDGEHLLVVVTAGAAATDVRDPAAGAAHGLVRAAQAEHPGRFALLDLDPGGGELPALAVLAALEEETEAAVRGGEVLLPRLARAATGRALVPPPGLWRLDAVNPGTLDGLRLVPEPAAGRVLEAGEVRVEIRAAGLNFRDLVVALGMVPERGTPMGGEAAGVVTEVGPGVTGLAPGDRVMGLMDGAFGPVAVTDHRLLAPIPDGWSFTDAASVAGVFATAYYGLVDLAGLRAGEKVLIHAAAGGVGMAAVQIARHLGAEVFGTASPGKWEATGLDEEHLASSRTLDFEEKFPPVDVVLNSLAGEFTDASLRLLKPGGRFIEMGKTDIRTGPGYTAFDLIAVDPERIRAILAEVLELFAGGALRRLPVRAWDVRRAPEAFRVMQRAGHVGKLVLTMPPRLGPGGTVLVTGGTGTLGGLVARHLVVAYGVRRLLLVSRGGAAGAGVAELRAELAGLGAVVEVAACDVADREALAGVLAGRSVSAVVHCAGLLDDGVVEGLTPERLGAVLRAKAVAAWNLHELVGDVDAFVLYSSAASLVAPAGQAAYTAANAALDALAAHRRSQGLPAQSLAWGLWEERSGMTGHLDDGDLDRIRSSGLGTLPTAKALALFDAACTLDEPLLLAAPLDLAAFRSAPGPVPGLLRGLVKPRTEPAAQPRNPAAAGPGGLDGLDEADLTRLVCAQAAGVLGHADADAVPPDRAFKELGFDSLTGVDLRNRLNAATGLRLPSTLVFDYPTPRLLAALLRDELAPAEHDPAGVVLDEVDRLEEALATVPDGDAERVTARLRALLRRWTDSHATDSPDDDLAEFDPDTDEELFGILDNELGTQR</sequence>
<comment type="pathway">
    <text evidence="2">Antibiotic biosynthesis.</text>
</comment>
<dbReference type="Pfam" id="PF08240">
    <property type="entry name" value="ADH_N"/>
    <property type="match status" value="1"/>
</dbReference>
<dbReference type="InterPro" id="IPR014031">
    <property type="entry name" value="Ketoacyl_synth_C"/>
</dbReference>
<accession>A0A7X0CB64</accession>
<dbReference type="Pfam" id="PF02801">
    <property type="entry name" value="Ketoacyl-synt_C"/>
    <property type="match status" value="1"/>
</dbReference>
<keyword evidence="3" id="KW-0596">Phosphopantetheine</keyword>
<dbReference type="SMART" id="SM00825">
    <property type="entry name" value="PKS_KS"/>
    <property type="match status" value="1"/>
</dbReference>
<organism evidence="14 15">
    <name type="scientific">Nonomuraea muscovyensis</name>
    <dbReference type="NCBI Taxonomy" id="1124761"/>
    <lineage>
        <taxon>Bacteria</taxon>
        <taxon>Bacillati</taxon>
        <taxon>Actinomycetota</taxon>
        <taxon>Actinomycetes</taxon>
        <taxon>Streptosporangiales</taxon>
        <taxon>Streptosporangiaceae</taxon>
        <taxon>Nonomuraea</taxon>
    </lineage>
</organism>
<dbReference type="FunFam" id="3.40.47.10:FF:000019">
    <property type="entry name" value="Polyketide synthase type I"/>
    <property type="match status" value="1"/>
</dbReference>
<dbReference type="SUPFAM" id="SSF51735">
    <property type="entry name" value="NAD(P)-binding Rossmann-fold domains"/>
    <property type="match status" value="3"/>
</dbReference>
<dbReference type="Pfam" id="PF00550">
    <property type="entry name" value="PP-binding"/>
    <property type="match status" value="1"/>
</dbReference>
<feature type="active site" description="Proton donor; for dehydratase activity" evidence="9">
    <location>
        <position position="1149"/>
    </location>
</feature>
<dbReference type="Pfam" id="PF00109">
    <property type="entry name" value="ketoacyl-synt"/>
    <property type="match status" value="1"/>
</dbReference>
<dbReference type="Pfam" id="PF14765">
    <property type="entry name" value="PS-DH"/>
    <property type="match status" value="1"/>
</dbReference>
<dbReference type="SUPFAM" id="SSF53901">
    <property type="entry name" value="Thiolase-like"/>
    <property type="match status" value="1"/>
</dbReference>
<dbReference type="PROSITE" id="PS01162">
    <property type="entry name" value="QOR_ZETA_CRYSTAL"/>
    <property type="match status" value="1"/>
</dbReference>
<dbReference type="InterPro" id="IPR020807">
    <property type="entry name" value="PKS_DH"/>
</dbReference>
<evidence type="ECO:0000256" key="5">
    <source>
        <dbReference type="ARBA" id="ARBA00022679"/>
    </source>
</evidence>
<dbReference type="InterPro" id="IPR057326">
    <property type="entry name" value="KR_dom"/>
</dbReference>
<keyword evidence="5 14" id="KW-0808">Transferase</keyword>
<dbReference type="Pfam" id="PF21089">
    <property type="entry name" value="PKS_DH_N"/>
    <property type="match status" value="1"/>
</dbReference>
<dbReference type="GO" id="GO:0008270">
    <property type="term" value="F:zinc ion binding"/>
    <property type="evidence" value="ECO:0007669"/>
    <property type="project" value="InterPro"/>
</dbReference>
<dbReference type="InterPro" id="IPR016036">
    <property type="entry name" value="Malonyl_transacylase_ACP-bd"/>
</dbReference>
<dbReference type="GO" id="GO:0006633">
    <property type="term" value="P:fatty acid biosynthetic process"/>
    <property type="evidence" value="ECO:0007669"/>
    <property type="project" value="InterPro"/>
</dbReference>
<keyword evidence="6" id="KW-0045">Antibiotic biosynthesis</keyword>
<dbReference type="PROSITE" id="PS00606">
    <property type="entry name" value="KS3_1"/>
    <property type="match status" value="1"/>
</dbReference>
<evidence type="ECO:0000259" key="11">
    <source>
        <dbReference type="PROSITE" id="PS50075"/>
    </source>
</evidence>
<dbReference type="SMART" id="SM01294">
    <property type="entry name" value="PKS_PP_betabranch"/>
    <property type="match status" value="1"/>
</dbReference>
<dbReference type="InterPro" id="IPR006162">
    <property type="entry name" value="Ppantetheine_attach_site"/>
</dbReference>
<evidence type="ECO:0000256" key="3">
    <source>
        <dbReference type="ARBA" id="ARBA00022450"/>
    </source>
</evidence>
<dbReference type="PANTHER" id="PTHR43775:SF51">
    <property type="entry name" value="INACTIVE PHENOLPHTHIOCEROL SYNTHESIS POLYKETIDE SYNTHASE TYPE I PKS1-RELATED"/>
    <property type="match status" value="1"/>
</dbReference>
<dbReference type="Pfam" id="PF08990">
    <property type="entry name" value="Docking"/>
    <property type="match status" value="1"/>
</dbReference>
<evidence type="ECO:0000259" key="13">
    <source>
        <dbReference type="PROSITE" id="PS52019"/>
    </source>
</evidence>
<dbReference type="SUPFAM" id="SSF50129">
    <property type="entry name" value="GroES-like"/>
    <property type="match status" value="1"/>
</dbReference>
<dbReference type="PANTHER" id="PTHR43775">
    <property type="entry name" value="FATTY ACID SYNTHASE"/>
    <property type="match status" value="1"/>
</dbReference>
<dbReference type="EMBL" id="JACHJB010000004">
    <property type="protein sequence ID" value="MBB6351428.1"/>
    <property type="molecule type" value="Genomic_DNA"/>
</dbReference>
<evidence type="ECO:0000256" key="6">
    <source>
        <dbReference type="ARBA" id="ARBA00023194"/>
    </source>
</evidence>
<reference evidence="14 15" key="1">
    <citation type="submission" date="2020-08" db="EMBL/GenBank/DDBJ databases">
        <title>Sequencing the genomes of 1000 actinobacteria strains.</title>
        <authorList>
            <person name="Klenk H.-P."/>
        </authorList>
    </citation>
    <scope>NUCLEOTIDE SEQUENCE [LARGE SCALE GENOMIC DNA]</scope>
    <source>
        <strain evidence="14 15">DSM 45913</strain>
    </source>
</reference>
<dbReference type="PROSITE" id="PS00012">
    <property type="entry name" value="PHOSPHOPANTETHEINE"/>
    <property type="match status" value="1"/>
</dbReference>
<dbReference type="Pfam" id="PF00698">
    <property type="entry name" value="Acyl_transf_1"/>
    <property type="match status" value="1"/>
</dbReference>
<dbReference type="InterPro" id="IPR018201">
    <property type="entry name" value="Ketoacyl_synth_AS"/>
</dbReference>
<dbReference type="GO" id="GO:0004312">
    <property type="term" value="F:fatty acid synthase activity"/>
    <property type="evidence" value="ECO:0007669"/>
    <property type="project" value="TreeGrafter"/>
</dbReference>
<feature type="active site" description="Proton acceptor; for dehydratase activity" evidence="9">
    <location>
        <position position="988"/>
    </location>
</feature>
<feature type="region of interest" description="Disordered" evidence="10">
    <location>
        <begin position="454"/>
        <end position="480"/>
    </location>
</feature>
<evidence type="ECO:0000256" key="10">
    <source>
        <dbReference type="SAM" id="MobiDB-lite"/>
    </source>
</evidence>
<dbReference type="Gene3D" id="3.30.70.3290">
    <property type="match status" value="1"/>
</dbReference>
<dbReference type="Gene3D" id="1.10.1200.10">
    <property type="entry name" value="ACP-like"/>
    <property type="match status" value="1"/>
</dbReference>
<evidence type="ECO:0000256" key="7">
    <source>
        <dbReference type="ARBA" id="ARBA00023268"/>
    </source>
</evidence>
<evidence type="ECO:0000256" key="9">
    <source>
        <dbReference type="PROSITE-ProRule" id="PRU01363"/>
    </source>
</evidence>
<dbReference type="Pfam" id="PF22621">
    <property type="entry name" value="CurL-like_PKS_C"/>
    <property type="match status" value="1"/>
</dbReference>
<dbReference type="InterPro" id="IPR009081">
    <property type="entry name" value="PP-bd_ACP"/>
</dbReference>
<dbReference type="InterPro" id="IPR014043">
    <property type="entry name" value="Acyl_transferase_dom"/>
</dbReference>
<dbReference type="InterPro" id="IPR049900">
    <property type="entry name" value="PKS_mFAS_DH"/>
</dbReference>
<dbReference type="InterPro" id="IPR049552">
    <property type="entry name" value="PKS_DH_N"/>
</dbReference>
<dbReference type="SMART" id="SM00822">
    <property type="entry name" value="PKS_KR"/>
    <property type="match status" value="1"/>
</dbReference>
<feature type="domain" description="Ketosynthase family 3 (KS3)" evidence="12">
    <location>
        <begin position="29"/>
        <end position="455"/>
    </location>
</feature>
<dbReference type="Pfam" id="PF22953">
    <property type="entry name" value="SpnB_Rossmann"/>
    <property type="match status" value="1"/>
</dbReference>
<keyword evidence="15" id="KW-1185">Reference proteome</keyword>
<feature type="region of interest" description="C-terminal hotdog fold" evidence="9">
    <location>
        <begin position="1090"/>
        <end position="1223"/>
    </location>
</feature>
<evidence type="ECO:0000256" key="2">
    <source>
        <dbReference type="ARBA" id="ARBA00004792"/>
    </source>
</evidence>
<dbReference type="Gene3D" id="3.40.366.10">
    <property type="entry name" value="Malonyl-Coenzyme A Acyl Carrier Protein, domain 2"/>
    <property type="match status" value="1"/>
</dbReference>
<dbReference type="InterPro" id="IPR055123">
    <property type="entry name" value="SpnB-like_Rossmann"/>
</dbReference>
<dbReference type="InterPro" id="IPR020843">
    <property type="entry name" value="ER"/>
</dbReference>
<dbReference type="FunFam" id="1.10.1200.10:FF:000007">
    <property type="entry name" value="Probable polyketide synthase pks17"/>
    <property type="match status" value="1"/>
</dbReference>
<evidence type="ECO:0000256" key="1">
    <source>
        <dbReference type="ARBA" id="ARBA00001957"/>
    </source>
</evidence>
<dbReference type="Proteomes" id="UP000583800">
    <property type="component" value="Unassembled WGS sequence"/>
</dbReference>
<dbReference type="GO" id="GO:0033068">
    <property type="term" value="P:macrolide biosynthetic process"/>
    <property type="evidence" value="ECO:0007669"/>
    <property type="project" value="UniProtKB-ARBA"/>
</dbReference>
<dbReference type="Gene3D" id="3.10.129.110">
    <property type="entry name" value="Polyketide synthase dehydratase"/>
    <property type="match status" value="1"/>
</dbReference>
<dbReference type="Pfam" id="PF08659">
    <property type="entry name" value="KR"/>
    <property type="match status" value="1"/>
</dbReference>
<feature type="domain" description="Carrier" evidence="11">
    <location>
        <begin position="1972"/>
        <end position="2047"/>
    </location>
</feature>
<dbReference type="InterPro" id="IPR036736">
    <property type="entry name" value="ACP-like_sf"/>
</dbReference>
<dbReference type="InterPro" id="IPR016039">
    <property type="entry name" value="Thiolase-like"/>
</dbReference>
<dbReference type="CDD" id="cd05195">
    <property type="entry name" value="enoyl_red"/>
    <property type="match status" value="1"/>
</dbReference>
<dbReference type="SUPFAM" id="SSF55048">
    <property type="entry name" value="Probable ACP-binding domain of malonyl-CoA ACP transacylase"/>
    <property type="match status" value="1"/>
</dbReference>
<dbReference type="InterPro" id="IPR042104">
    <property type="entry name" value="PKS_dehydratase_sf"/>
</dbReference>
<dbReference type="InterPro" id="IPR015083">
    <property type="entry name" value="NorB/c/GfsB-D-like_docking"/>
</dbReference>
<evidence type="ECO:0000256" key="8">
    <source>
        <dbReference type="ARBA" id="ARBA00023315"/>
    </source>
</evidence>
<feature type="domain" description="PKS/mFAS DH" evidence="13">
    <location>
        <begin position="956"/>
        <end position="1223"/>
    </location>
</feature>
<keyword evidence="8" id="KW-0012">Acyltransferase</keyword>
<comment type="cofactor">
    <cofactor evidence="1">
        <name>pantetheine 4'-phosphate</name>
        <dbReference type="ChEBI" id="CHEBI:47942"/>
    </cofactor>
</comment>
<dbReference type="Pfam" id="PF13602">
    <property type="entry name" value="ADH_zinc_N_2"/>
    <property type="match status" value="1"/>
</dbReference>
<dbReference type="Gene3D" id="3.40.50.720">
    <property type="entry name" value="NAD(P)-binding Rossmann-like Domain"/>
    <property type="match status" value="1"/>
</dbReference>
<dbReference type="InterPro" id="IPR016035">
    <property type="entry name" value="Acyl_Trfase/lysoPLipase"/>
</dbReference>
<dbReference type="SUPFAM" id="SSF47336">
    <property type="entry name" value="ACP-like"/>
    <property type="match status" value="1"/>
</dbReference>
<name>A0A7X0CB64_9ACTN</name>
<dbReference type="InterPro" id="IPR020806">
    <property type="entry name" value="PKS_PP-bd"/>
</dbReference>
<dbReference type="InterPro" id="IPR049551">
    <property type="entry name" value="PKS_DH_C"/>
</dbReference>
<dbReference type="PROSITE" id="PS52004">
    <property type="entry name" value="KS3_2"/>
    <property type="match status" value="1"/>
</dbReference>
<dbReference type="InterPro" id="IPR013968">
    <property type="entry name" value="PKS_KR"/>
</dbReference>
<dbReference type="InterPro" id="IPR014030">
    <property type="entry name" value="Ketoacyl_synth_N"/>
</dbReference>
<dbReference type="InterPro" id="IPR036291">
    <property type="entry name" value="NAD(P)-bd_dom_sf"/>
</dbReference>
<keyword evidence="7" id="KW-0511">Multifunctional enzyme</keyword>
<dbReference type="InterPro" id="IPR001227">
    <property type="entry name" value="Ac_transferase_dom_sf"/>
</dbReference>
<dbReference type="Gene3D" id="3.90.180.10">
    <property type="entry name" value="Medium-chain alcohol dehydrogenases, catalytic domain"/>
    <property type="match status" value="1"/>
</dbReference>
<dbReference type="InterPro" id="IPR050091">
    <property type="entry name" value="PKS_NRPS_Biosynth_Enz"/>
</dbReference>
<dbReference type="SMART" id="SM00823">
    <property type="entry name" value="PKS_PP"/>
    <property type="match status" value="1"/>
</dbReference>
<dbReference type="Gene3D" id="3.40.47.10">
    <property type="match status" value="1"/>
</dbReference>
<keyword evidence="4" id="KW-0597">Phosphoprotein</keyword>
<dbReference type="InterPro" id="IPR002364">
    <property type="entry name" value="Quin_OxRdtase/zeta-crystal_CS"/>
</dbReference>
<dbReference type="CDD" id="cd00833">
    <property type="entry name" value="PKS"/>
    <property type="match status" value="1"/>
</dbReference>
<dbReference type="GO" id="GO:0016491">
    <property type="term" value="F:oxidoreductase activity"/>
    <property type="evidence" value="ECO:0007669"/>
    <property type="project" value="InterPro"/>
</dbReference>
<dbReference type="SMART" id="SM00827">
    <property type="entry name" value="PKS_AT"/>
    <property type="match status" value="1"/>
</dbReference>
<evidence type="ECO:0000259" key="12">
    <source>
        <dbReference type="PROSITE" id="PS52004"/>
    </source>
</evidence>
<dbReference type="SMART" id="SM00829">
    <property type="entry name" value="PKS_ER"/>
    <property type="match status" value="1"/>
</dbReference>
<proteinExistence type="predicted"/>
<gene>
    <name evidence="14" type="ORF">FHU36_008011</name>
</gene>
<dbReference type="GO" id="GO:0031177">
    <property type="term" value="F:phosphopantetheine binding"/>
    <property type="evidence" value="ECO:0007669"/>
    <property type="project" value="InterPro"/>
</dbReference>
<evidence type="ECO:0000313" key="14">
    <source>
        <dbReference type="EMBL" id="MBB6351428.1"/>
    </source>
</evidence>
<protein>
    <submittedName>
        <fullName evidence="14">Acyl transferase domain-containing protein/NADPH:quinone reductase-like Zn-dependent oxidoreductase/acyl carrier protein</fullName>
    </submittedName>
</protein>
<dbReference type="InterPro" id="IPR020841">
    <property type="entry name" value="PKS_Beta-ketoAc_synthase_dom"/>
</dbReference>
<dbReference type="InterPro" id="IPR011032">
    <property type="entry name" value="GroES-like_sf"/>
</dbReference>
<dbReference type="PROSITE" id="PS50075">
    <property type="entry name" value="CARRIER"/>
    <property type="match status" value="1"/>
</dbReference>
<dbReference type="SMART" id="SM00826">
    <property type="entry name" value="PKS_DH"/>
    <property type="match status" value="1"/>
</dbReference>
<evidence type="ECO:0000256" key="4">
    <source>
        <dbReference type="ARBA" id="ARBA00022553"/>
    </source>
</evidence>
<dbReference type="GO" id="GO:0004315">
    <property type="term" value="F:3-oxoacyl-[acyl-carrier-protein] synthase activity"/>
    <property type="evidence" value="ECO:0007669"/>
    <property type="project" value="InterPro"/>
</dbReference>